<dbReference type="GO" id="GO:0055085">
    <property type="term" value="P:transmembrane transport"/>
    <property type="evidence" value="ECO:0007669"/>
    <property type="project" value="InterPro"/>
</dbReference>
<gene>
    <name evidence="9" type="ORF">KL771_21800</name>
</gene>
<keyword evidence="3" id="KW-1003">Cell membrane</keyword>
<dbReference type="RefSeq" id="WP_261970634.1">
    <property type="nucleotide sequence ID" value="NZ_JAHHZF010000012.1"/>
</dbReference>
<dbReference type="Pfam" id="PF00528">
    <property type="entry name" value="BPD_transp_1"/>
    <property type="match status" value="1"/>
</dbReference>
<feature type="transmembrane region" description="Helical" evidence="7">
    <location>
        <begin position="275"/>
        <end position="301"/>
    </location>
</feature>
<evidence type="ECO:0000313" key="9">
    <source>
        <dbReference type="EMBL" id="MBT9292113.1"/>
    </source>
</evidence>
<dbReference type="Gene3D" id="1.10.3720.10">
    <property type="entry name" value="MetI-like"/>
    <property type="match status" value="1"/>
</dbReference>
<keyword evidence="6 7" id="KW-0472">Membrane</keyword>
<comment type="similarity">
    <text evidence="7">Belongs to the binding-protein-dependent transport system permease family.</text>
</comment>
<accession>A0A947GD39</accession>
<organism evidence="9 10">
    <name type="scientific">Prosthecodimorpha staleyi</name>
    <dbReference type="NCBI Taxonomy" id="2840188"/>
    <lineage>
        <taxon>Bacteria</taxon>
        <taxon>Pseudomonadati</taxon>
        <taxon>Pseudomonadota</taxon>
        <taxon>Alphaproteobacteria</taxon>
        <taxon>Hyphomicrobiales</taxon>
        <taxon>Ancalomicrobiaceae</taxon>
        <taxon>Prosthecodimorpha</taxon>
    </lineage>
</organism>
<reference evidence="9 10" key="1">
    <citation type="submission" date="2021-06" db="EMBL/GenBank/DDBJ databases">
        <authorList>
            <person name="Grouzdev D.S."/>
            <person name="Koziaeva V."/>
        </authorList>
    </citation>
    <scope>NUCLEOTIDE SEQUENCE [LARGE SCALE GENOMIC DNA]</scope>
    <source>
        <strain evidence="9 10">22</strain>
    </source>
</reference>
<keyword evidence="5 7" id="KW-1133">Transmembrane helix</keyword>
<evidence type="ECO:0000313" key="10">
    <source>
        <dbReference type="Proteomes" id="UP000766595"/>
    </source>
</evidence>
<evidence type="ECO:0000256" key="1">
    <source>
        <dbReference type="ARBA" id="ARBA00004651"/>
    </source>
</evidence>
<dbReference type="Proteomes" id="UP000766595">
    <property type="component" value="Unassembled WGS sequence"/>
</dbReference>
<sequence length="307" mass="33545">MRLAAFLAHRLALAAVVLVGVSLVVFLCLFLTGDPAALMLPPDATREEIARFRQAMGFDDPWAVQYLRWIGRIVLDGDFGTSLRFGRPVGELIRERLPATALLAVVALAWSTAVGFVLGTTAAVWRGGIIDFLVRAIALSGQAIPVFWLGLLLILFVSLRLRWLPTGGYGEARHLVLPAIALGAYYMSAVTRLVRASLIEALDQDYVRTARAKGLSEWRVVIRHALRNALIPVVTVQAMYFASLLGGALVTEIVFAWPGIGRLAVQAIQNRDFPLAQSIVLLAAAVFVVTNLLVDILYVLLNPRIRL</sequence>
<dbReference type="EMBL" id="JAHHZF010000012">
    <property type="protein sequence ID" value="MBT9292113.1"/>
    <property type="molecule type" value="Genomic_DNA"/>
</dbReference>
<dbReference type="CDD" id="cd06261">
    <property type="entry name" value="TM_PBP2"/>
    <property type="match status" value="1"/>
</dbReference>
<dbReference type="PANTHER" id="PTHR43163">
    <property type="entry name" value="DIPEPTIDE TRANSPORT SYSTEM PERMEASE PROTEIN DPPB-RELATED"/>
    <property type="match status" value="1"/>
</dbReference>
<evidence type="ECO:0000256" key="4">
    <source>
        <dbReference type="ARBA" id="ARBA00022692"/>
    </source>
</evidence>
<keyword evidence="2 7" id="KW-0813">Transport</keyword>
<dbReference type="InterPro" id="IPR045621">
    <property type="entry name" value="BPD_transp_1_N"/>
</dbReference>
<feature type="transmembrane region" description="Helical" evidence="7">
    <location>
        <begin position="229"/>
        <end position="255"/>
    </location>
</feature>
<keyword evidence="10" id="KW-1185">Reference proteome</keyword>
<evidence type="ECO:0000256" key="6">
    <source>
        <dbReference type="ARBA" id="ARBA00023136"/>
    </source>
</evidence>
<dbReference type="PANTHER" id="PTHR43163:SF6">
    <property type="entry name" value="DIPEPTIDE TRANSPORT SYSTEM PERMEASE PROTEIN DPPB-RELATED"/>
    <property type="match status" value="1"/>
</dbReference>
<comment type="caution">
    <text evidence="9">The sequence shown here is derived from an EMBL/GenBank/DDBJ whole genome shotgun (WGS) entry which is preliminary data.</text>
</comment>
<dbReference type="AlphaFoldDB" id="A0A947GD39"/>
<dbReference type="InterPro" id="IPR035906">
    <property type="entry name" value="MetI-like_sf"/>
</dbReference>
<evidence type="ECO:0000256" key="3">
    <source>
        <dbReference type="ARBA" id="ARBA00022475"/>
    </source>
</evidence>
<feature type="domain" description="ABC transmembrane type-1" evidence="8">
    <location>
        <begin position="97"/>
        <end position="298"/>
    </location>
</feature>
<evidence type="ECO:0000259" key="8">
    <source>
        <dbReference type="PROSITE" id="PS50928"/>
    </source>
</evidence>
<evidence type="ECO:0000256" key="2">
    <source>
        <dbReference type="ARBA" id="ARBA00022448"/>
    </source>
</evidence>
<dbReference type="SUPFAM" id="SSF161098">
    <property type="entry name" value="MetI-like"/>
    <property type="match status" value="1"/>
</dbReference>
<feature type="transmembrane region" description="Helical" evidence="7">
    <location>
        <begin position="101"/>
        <end position="125"/>
    </location>
</feature>
<feature type="transmembrane region" description="Helical" evidence="7">
    <location>
        <begin position="132"/>
        <end position="155"/>
    </location>
</feature>
<proteinExistence type="inferred from homology"/>
<feature type="transmembrane region" description="Helical" evidence="7">
    <location>
        <begin position="12"/>
        <end position="32"/>
    </location>
</feature>
<evidence type="ECO:0000256" key="7">
    <source>
        <dbReference type="RuleBase" id="RU363032"/>
    </source>
</evidence>
<dbReference type="PROSITE" id="PS50928">
    <property type="entry name" value="ABC_TM1"/>
    <property type="match status" value="1"/>
</dbReference>
<name>A0A947GD39_9HYPH</name>
<evidence type="ECO:0000256" key="5">
    <source>
        <dbReference type="ARBA" id="ARBA00022989"/>
    </source>
</evidence>
<dbReference type="InterPro" id="IPR000515">
    <property type="entry name" value="MetI-like"/>
</dbReference>
<comment type="subcellular location">
    <subcellularLocation>
        <location evidence="1 7">Cell membrane</location>
        <topology evidence="1 7">Multi-pass membrane protein</topology>
    </subcellularLocation>
</comment>
<protein>
    <submittedName>
        <fullName evidence="9">ABC transporter permease</fullName>
    </submittedName>
</protein>
<keyword evidence="4 7" id="KW-0812">Transmembrane</keyword>
<dbReference type="Pfam" id="PF19300">
    <property type="entry name" value="BPD_transp_1_N"/>
    <property type="match status" value="1"/>
</dbReference>
<feature type="transmembrane region" description="Helical" evidence="7">
    <location>
        <begin position="175"/>
        <end position="194"/>
    </location>
</feature>
<dbReference type="GO" id="GO:0005886">
    <property type="term" value="C:plasma membrane"/>
    <property type="evidence" value="ECO:0007669"/>
    <property type="project" value="UniProtKB-SubCell"/>
</dbReference>